<dbReference type="Gene3D" id="3.30.70.100">
    <property type="match status" value="1"/>
</dbReference>
<dbReference type="InterPro" id="IPR006121">
    <property type="entry name" value="HMA_dom"/>
</dbReference>
<evidence type="ECO:0000313" key="3">
    <source>
        <dbReference type="Proteomes" id="UP000799779"/>
    </source>
</evidence>
<dbReference type="AlphaFoldDB" id="A0A6A5WP24"/>
<keyword evidence="3" id="KW-1185">Reference proteome</keyword>
<reference evidence="2" key="1">
    <citation type="journal article" date="2020" name="Stud. Mycol.">
        <title>101 Dothideomycetes genomes: a test case for predicting lifestyles and emergence of pathogens.</title>
        <authorList>
            <person name="Haridas S."/>
            <person name="Albert R."/>
            <person name="Binder M."/>
            <person name="Bloem J."/>
            <person name="Labutti K."/>
            <person name="Salamov A."/>
            <person name="Andreopoulos B."/>
            <person name="Baker S."/>
            <person name="Barry K."/>
            <person name="Bills G."/>
            <person name="Bluhm B."/>
            <person name="Cannon C."/>
            <person name="Castanera R."/>
            <person name="Culley D."/>
            <person name="Daum C."/>
            <person name="Ezra D."/>
            <person name="Gonzalez J."/>
            <person name="Henrissat B."/>
            <person name="Kuo A."/>
            <person name="Liang C."/>
            <person name="Lipzen A."/>
            <person name="Lutzoni F."/>
            <person name="Magnuson J."/>
            <person name="Mondo S."/>
            <person name="Nolan M."/>
            <person name="Ohm R."/>
            <person name="Pangilinan J."/>
            <person name="Park H.-J."/>
            <person name="Ramirez L."/>
            <person name="Alfaro M."/>
            <person name="Sun H."/>
            <person name="Tritt A."/>
            <person name="Yoshinaga Y."/>
            <person name="Zwiers L.-H."/>
            <person name="Turgeon B."/>
            <person name="Goodwin S."/>
            <person name="Spatafora J."/>
            <person name="Crous P."/>
            <person name="Grigoriev I."/>
        </authorList>
    </citation>
    <scope>NUCLEOTIDE SEQUENCE</scope>
    <source>
        <strain evidence="2">CBS 123094</strain>
    </source>
</reference>
<accession>A0A6A5WP24</accession>
<dbReference type="GO" id="GO:0046872">
    <property type="term" value="F:metal ion binding"/>
    <property type="evidence" value="ECO:0007669"/>
    <property type="project" value="InterPro"/>
</dbReference>
<name>A0A6A5WP24_9PLEO</name>
<protein>
    <recommendedName>
        <fullName evidence="1">HMA domain-containing protein</fullName>
    </recommendedName>
</protein>
<feature type="non-terminal residue" evidence="2">
    <location>
        <position position="125"/>
    </location>
</feature>
<proteinExistence type="predicted"/>
<dbReference type="OrthoDB" id="3784695at2759"/>
<feature type="domain" description="HMA" evidence="1">
    <location>
        <begin position="21"/>
        <end position="87"/>
    </location>
</feature>
<organism evidence="2 3">
    <name type="scientific">Amniculicola lignicola CBS 123094</name>
    <dbReference type="NCBI Taxonomy" id="1392246"/>
    <lineage>
        <taxon>Eukaryota</taxon>
        <taxon>Fungi</taxon>
        <taxon>Dikarya</taxon>
        <taxon>Ascomycota</taxon>
        <taxon>Pezizomycotina</taxon>
        <taxon>Dothideomycetes</taxon>
        <taxon>Pleosporomycetidae</taxon>
        <taxon>Pleosporales</taxon>
        <taxon>Amniculicolaceae</taxon>
        <taxon>Amniculicola</taxon>
    </lineage>
</organism>
<dbReference type="CDD" id="cd00371">
    <property type="entry name" value="HMA"/>
    <property type="match status" value="1"/>
</dbReference>
<evidence type="ECO:0000313" key="2">
    <source>
        <dbReference type="EMBL" id="KAF1999356.1"/>
    </source>
</evidence>
<dbReference type="Proteomes" id="UP000799779">
    <property type="component" value="Unassembled WGS sequence"/>
</dbReference>
<sequence length="125" mass="13945">MARPQSRIRPGKSRETLSGTVTTTIFISNLHCPSCVDSIQDSLTSLQPAPEFISHSIVSHSVVLRHKPSLAVQDISGSLEAAGFDIHSIFQDKDVTEDPVEVHIHESHDREWQNSLEQAVARWKH</sequence>
<gene>
    <name evidence="2" type="ORF">P154DRAFT_437268</name>
</gene>
<dbReference type="InterPro" id="IPR036163">
    <property type="entry name" value="HMA_dom_sf"/>
</dbReference>
<evidence type="ECO:0000259" key="1">
    <source>
        <dbReference type="PROSITE" id="PS50846"/>
    </source>
</evidence>
<dbReference type="PROSITE" id="PS50846">
    <property type="entry name" value="HMA_2"/>
    <property type="match status" value="1"/>
</dbReference>
<dbReference type="EMBL" id="ML977596">
    <property type="protein sequence ID" value="KAF1999356.1"/>
    <property type="molecule type" value="Genomic_DNA"/>
</dbReference>
<dbReference type="SUPFAM" id="SSF55008">
    <property type="entry name" value="HMA, heavy metal-associated domain"/>
    <property type="match status" value="1"/>
</dbReference>